<dbReference type="SUPFAM" id="SSF52821">
    <property type="entry name" value="Rhodanese/Cell cycle control phosphatase"/>
    <property type="match status" value="2"/>
</dbReference>
<keyword evidence="5" id="KW-1185">Reference proteome</keyword>
<dbReference type="CDD" id="cd01448">
    <property type="entry name" value="TST_Repeat_1"/>
    <property type="match status" value="1"/>
</dbReference>
<dbReference type="InterPro" id="IPR036873">
    <property type="entry name" value="Rhodanese-like_dom_sf"/>
</dbReference>
<evidence type="ECO:0000313" key="4">
    <source>
        <dbReference type="EMBL" id="VVC76778.1"/>
    </source>
</evidence>
<reference evidence="4 5" key="1">
    <citation type="submission" date="2019-08" db="EMBL/GenBank/DDBJ databases">
        <authorList>
            <person name="Guy L."/>
        </authorList>
    </citation>
    <scope>NUCLEOTIDE SEQUENCE [LARGE SCALE GENOMIC DNA]</scope>
    <source>
        <strain evidence="4 5">SGT-108</strain>
    </source>
</reference>
<dbReference type="GO" id="GO:0004792">
    <property type="term" value="F:thiosulfate-cyanide sulfurtransferase activity"/>
    <property type="evidence" value="ECO:0007669"/>
    <property type="project" value="TreeGrafter"/>
</dbReference>
<dbReference type="EMBL" id="LR699119">
    <property type="protein sequence ID" value="VVC76778.1"/>
    <property type="molecule type" value="Genomic_DNA"/>
</dbReference>
<organism evidence="4 5">
    <name type="scientific">Aquicella siphonis</name>
    <dbReference type="NCBI Taxonomy" id="254247"/>
    <lineage>
        <taxon>Bacteria</taxon>
        <taxon>Pseudomonadati</taxon>
        <taxon>Pseudomonadota</taxon>
        <taxon>Gammaproteobacteria</taxon>
        <taxon>Legionellales</taxon>
        <taxon>Coxiellaceae</taxon>
        <taxon>Aquicella</taxon>
    </lineage>
</organism>
<dbReference type="InterPro" id="IPR045078">
    <property type="entry name" value="TST/MPST-like"/>
</dbReference>
<dbReference type="PANTHER" id="PTHR11364:SF27">
    <property type="entry name" value="SULFURTRANSFERASE"/>
    <property type="match status" value="1"/>
</dbReference>
<dbReference type="InterPro" id="IPR001763">
    <property type="entry name" value="Rhodanese-like_dom"/>
</dbReference>
<feature type="domain" description="Rhodanese" evidence="3">
    <location>
        <begin position="16"/>
        <end position="136"/>
    </location>
</feature>
<dbReference type="Pfam" id="PF00581">
    <property type="entry name" value="Rhodanese"/>
    <property type="match status" value="2"/>
</dbReference>
<evidence type="ECO:0000256" key="1">
    <source>
        <dbReference type="ARBA" id="ARBA00022679"/>
    </source>
</evidence>
<accession>A0A5E4PJX3</accession>
<feature type="domain" description="Rhodanese" evidence="3">
    <location>
        <begin position="167"/>
        <end position="273"/>
    </location>
</feature>
<dbReference type="PROSITE" id="PS50206">
    <property type="entry name" value="RHODANESE_3"/>
    <property type="match status" value="2"/>
</dbReference>
<dbReference type="OrthoDB" id="9781034at2"/>
<keyword evidence="4" id="KW-0670">Pyruvate</keyword>
<evidence type="ECO:0000256" key="2">
    <source>
        <dbReference type="ARBA" id="ARBA00022737"/>
    </source>
</evidence>
<evidence type="ECO:0000259" key="3">
    <source>
        <dbReference type="PROSITE" id="PS50206"/>
    </source>
</evidence>
<dbReference type="Gene3D" id="3.40.250.10">
    <property type="entry name" value="Rhodanese-like domain"/>
    <property type="match status" value="2"/>
</dbReference>
<dbReference type="AlphaFoldDB" id="A0A5E4PJX3"/>
<dbReference type="SMART" id="SM00450">
    <property type="entry name" value="RHOD"/>
    <property type="match status" value="2"/>
</dbReference>
<sequence>MVWLINASQLDKFRKSQKNVTILDASWHLPADNRHAREEFLSSHISGARFFDIADFNDQDTSLPNMLTRNESAISEKIGALGITNEHKVIFYDRSSLHTSCRALWMFKTFGHNPGQLYILDGGYAAWEKYGGKIDSGEPRNVSAKPYAVNFEAHNIRSLVQMKNNLHHPSEQVVDVRHPVRYAGGQEIRIGLRSGHIPNSFCFPYFTMFETDGRWKPVEKIRKQLTGVGVDLNYPITTLCGSGITASILNFALDLMNHEQHALYDGSWTEWGWDQLYSGETSLEERPVETSLDT</sequence>
<dbReference type="CDD" id="cd01449">
    <property type="entry name" value="TST_Repeat_2"/>
    <property type="match status" value="1"/>
</dbReference>
<proteinExistence type="predicted"/>
<gene>
    <name evidence="4" type="primary">sseA</name>
    <name evidence="4" type="ORF">AQUSIP_21050</name>
</gene>
<keyword evidence="2" id="KW-0677">Repeat</keyword>
<dbReference type="KEGG" id="asip:AQUSIP_21050"/>
<keyword evidence="1 4" id="KW-0808">Transferase</keyword>
<protein>
    <submittedName>
        <fullName evidence="4">3-mercaptopyruvate sulfurtransferase</fullName>
    </submittedName>
</protein>
<evidence type="ECO:0000313" key="5">
    <source>
        <dbReference type="Proteomes" id="UP000324194"/>
    </source>
</evidence>
<dbReference type="PANTHER" id="PTHR11364">
    <property type="entry name" value="THIOSULFATE SULFERTANSFERASE"/>
    <property type="match status" value="1"/>
</dbReference>
<dbReference type="RefSeq" id="WP_148340073.1">
    <property type="nucleotide sequence ID" value="NZ_LR699119.1"/>
</dbReference>
<name>A0A5E4PJX3_9COXI</name>
<dbReference type="Proteomes" id="UP000324194">
    <property type="component" value="Chromosome 1"/>
</dbReference>